<reference evidence="3" key="1">
    <citation type="submission" date="2008-12" db="EMBL/GenBank/DDBJ databases">
        <title>Annotation of Streptomyces ghanaensis ATCC 14672.</title>
        <authorList>
            <consortium name="The Broad Institute Genome Sequencing Platform"/>
            <consortium name="Broad Institute Microbial Sequencing Center"/>
            <person name="Fischbach M."/>
            <person name="Ward D."/>
            <person name="Young S."/>
            <person name="Kodira C.D."/>
            <person name="Zeng Q."/>
            <person name="Koehrsen M."/>
            <person name="Godfrey P."/>
            <person name="Alvarado L."/>
            <person name="Berlin A.M."/>
            <person name="Borenstein D."/>
            <person name="Chen Z."/>
            <person name="Engels R."/>
            <person name="Freedman E."/>
            <person name="Gellesch M."/>
            <person name="Goldberg J."/>
            <person name="Griggs A."/>
            <person name="Gujja S."/>
            <person name="Heiman D.I."/>
            <person name="Hepburn T.A."/>
            <person name="Howarth C."/>
            <person name="Jen D."/>
            <person name="Larson L."/>
            <person name="Lewis B."/>
            <person name="Mehta T."/>
            <person name="Park D."/>
            <person name="Pearson M."/>
            <person name="Roberts A."/>
            <person name="Saif S."/>
            <person name="Shea T.D."/>
            <person name="Shenoy N."/>
            <person name="Sisk P."/>
            <person name="Stolte C."/>
            <person name="Sykes S.N."/>
            <person name="Walk T."/>
            <person name="White J."/>
            <person name="Yandava C."/>
            <person name="Straight P."/>
            <person name="Clardy J."/>
            <person name="Hung D."/>
            <person name="Kolter R."/>
            <person name="Mekalanos J."/>
            <person name="Walker S."/>
            <person name="Walsh C.T."/>
            <person name="Wieland B.L.C."/>
            <person name="Ilzarbe M."/>
            <person name="Galagan J."/>
            <person name="Nusbaum C."/>
            <person name="Birren B."/>
        </authorList>
    </citation>
    <scope>NUCLEOTIDE SEQUENCE [LARGE SCALE GENOMIC DNA]</scope>
    <source>
        <strain evidence="3">ATCC 14672 / DSM 40746 / JCM 4963 / KCTC 9882 / NRRL B-12104 / FH 1290</strain>
    </source>
</reference>
<name>D6A6Z5_STRV1</name>
<gene>
    <name evidence="2" type="ORF">SSFG_07057</name>
</gene>
<feature type="region of interest" description="Disordered" evidence="1">
    <location>
        <begin position="40"/>
        <end position="63"/>
    </location>
</feature>
<organism evidence="2 3">
    <name type="scientific">Streptomyces viridosporus (strain ATCC 14672 / DSM 40746 / JCM 4963 / KCTC 9882 / NRRL B-12104 / FH 1290)</name>
    <name type="common">Streptomyces ghanaensis</name>
    <dbReference type="NCBI Taxonomy" id="566461"/>
    <lineage>
        <taxon>Bacteria</taxon>
        <taxon>Bacillati</taxon>
        <taxon>Actinomycetota</taxon>
        <taxon>Actinomycetes</taxon>
        <taxon>Kitasatosporales</taxon>
        <taxon>Streptomycetaceae</taxon>
        <taxon>Streptomyces</taxon>
    </lineage>
</organism>
<proteinExistence type="predicted"/>
<dbReference type="AlphaFoldDB" id="D6A6Z5"/>
<sequence length="63" mass="7538">MIWLEDLLRAAVKARGHFPDERAVLKCAYTTERLRHHLRRPALSRPSVTRPPWLHRSFDRPPR</sequence>
<evidence type="ECO:0000256" key="1">
    <source>
        <dbReference type="SAM" id="MobiDB-lite"/>
    </source>
</evidence>
<dbReference type="Proteomes" id="UP000003824">
    <property type="component" value="Unassembled WGS sequence"/>
</dbReference>
<protein>
    <submittedName>
        <fullName evidence="2">Predicted protein</fullName>
    </submittedName>
</protein>
<dbReference type="EMBL" id="DS999641">
    <property type="protein sequence ID" value="EFE71821.2"/>
    <property type="molecule type" value="Genomic_DNA"/>
</dbReference>
<evidence type="ECO:0000313" key="2">
    <source>
        <dbReference type="EMBL" id="EFE71821.2"/>
    </source>
</evidence>
<accession>D6A6Z5</accession>
<evidence type="ECO:0000313" key="3">
    <source>
        <dbReference type="Proteomes" id="UP000003824"/>
    </source>
</evidence>